<gene>
    <name evidence="2" type="ORF">B7017_p0072</name>
</gene>
<accession>A0A0A0UUF0</accession>
<keyword evidence="2" id="KW-0614">Plasmid</keyword>
<dbReference type="AlphaFoldDB" id="A0A0A0UUF0"/>
<evidence type="ECO:0000256" key="1">
    <source>
        <dbReference type="SAM" id="Coils"/>
    </source>
</evidence>
<keyword evidence="1" id="KW-0175">Coiled coil</keyword>
<protein>
    <submittedName>
        <fullName evidence="2">Uncharacterized protein</fullName>
    </submittedName>
</protein>
<dbReference type="RefSeq" id="WP_052791076.1">
    <property type="nucleotide sequence ID" value="NZ_JAWWYB010000005.1"/>
</dbReference>
<geneLocation type="plasmid" evidence="2">
    <name>megaplasmid pMP7017</name>
</geneLocation>
<organism evidence="2">
    <name type="scientific">Bifidobacterium breve</name>
    <dbReference type="NCBI Taxonomy" id="1685"/>
    <lineage>
        <taxon>Bacteria</taxon>
        <taxon>Bacillati</taxon>
        <taxon>Actinomycetota</taxon>
        <taxon>Actinomycetes</taxon>
        <taxon>Bifidobacteriales</taxon>
        <taxon>Bifidobacteriaceae</taxon>
        <taxon>Bifidobacterium</taxon>
    </lineage>
</organism>
<dbReference type="EMBL" id="KM406416">
    <property type="protein sequence ID" value="AIW55126.1"/>
    <property type="molecule type" value="Genomic_DNA"/>
</dbReference>
<feature type="coiled-coil region" evidence="1">
    <location>
        <begin position="89"/>
        <end position="123"/>
    </location>
</feature>
<evidence type="ECO:0000313" key="2">
    <source>
        <dbReference type="EMBL" id="AIW55126.1"/>
    </source>
</evidence>
<reference evidence="2" key="1">
    <citation type="journal article" date="2015" name="Appl. Environ. Microbiol.">
        <title>Discovery of a conjugative megaplasmid in Bifidobacterium breve.</title>
        <authorList>
            <person name="Bottacini F."/>
            <person name="O'Connell Motherway M."/>
            <person name="Casey E."/>
            <person name="McDonnell B."/>
            <person name="Mahony J."/>
            <person name="Ventura M."/>
            <person name="van Sinderen D."/>
        </authorList>
    </citation>
    <scope>NUCLEOTIDE SEQUENCE</scope>
    <source>
        <strain evidence="2">JCM 7017</strain>
        <plasmid evidence="2">megaplasmid pMP7017</plasmid>
    </source>
</reference>
<name>A0A0A0UUF0_BIFBR</name>
<sequence>MLPRSISLDKKTIDYLLTLPKVVKNVSSNGEKIYYTSEFREYAIARYESGDSPSVIFRDRGIGPEIIGYKRVERCIARWCQCEETLTTAERRQKRIAWIEREIASLRRQEAELKRLQQDSEADR</sequence>
<proteinExistence type="predicted"/>